<organism evidence="1 2">
    <name type="scientific">Alkaliphilus metalliredigens (strain QYMF)</name>
    <dbReference type="NCBI Taxonomy" id="293826"/>
    <lineage>
        <taxon>Bacteria</taxon>
        <taxon>Bacillati</taxon>
        <taxon>Bacillota</taxon>
        <taxon>Clostridia</taxon>
        <taxon>Peptostreptococcales</taxon>
        <taxon>Natronincolaceae</taxon>
        <taxon>Alkaliphilus</taxon>
    </lineage>
</organism>
<dbReference type="RefSeq" id="WP_012063277.1">
    <property type="nucleotide sequence ID" value="NC_009633.1"/>
</dbReference>
<evidence type="ECO:0000313" key="2">
    <source>
        <dbReference type="Proteomes" id="UP000001572"/>
    </source>
</evidence>
<evidence type="ECO:0000313" key="1">
    <source>
        <dbReference type="EMBL" id="ABR48300.1"/>
    </source>
</evidence>
<dbReference type="AlphaFoldDB" id="A6TQ32"/>
<keyword evidence="2" id="KW-1185">Reference proteome</keyword>
<protein>
    <submittedName>
        <fullName evidence="1">Uncharacterized protein</fullName>
    </submittedName>
</protein>
<name>A6TQ32_ALKMQ</name>
<sequence>MKDVKVITLQEAIKGMNEEELERFKKERYEKFIKPLMGLNMKTTDEVEKISQGEASTKCDQ</sequence>
<dbReference type="HOGENOM" id="CLU_2912202_0_0_9"/>
<dbReference type="Proteomes" id="UP000001572">
    <property type="component" value="Chromosome"/>
</dbReference>
<dbReference type="KEGG" id="amt:Amet_2141"/>
<dbReference type="OrthoDB" id="3035999at2"/>
<proteinExistence type="predicted"/>
<accession>A6TQ32</accession>
<dbReference type="EMBL" id="CP000724">
    <property type="protein sequence ID" value="ABR48300.1"/>
    <property type="molecule type" value="Genomic_DNA"/>
</dbReference>
<gene>
    <name evidence="1" type="ordered locus">Amet_2141</name>
</gene>
<reference evidence="2" key="1">
    <citation type="journal article" date="2016" name="Genome Announc.">
        <title>Complete genome sequence of Alkaliphilus metalliredigens strain QYMF, an alkaliphilic and metal-reducing bacterium isolated from borax-contaminated leachate ponds.</title>
        <authorList>
            <person name="Hwang C."/>
            <person name="Copeland A."/>
            <person name="Lucas S."/>
            <person name="Lapidus A."/>
            <person name="Barry K."/>
            <person name="Detter J.C."/>
            <person name="Glavina Del Rio T."/>
            <person name="Hammon N."/>
            <person name="Israni S."/>
            <person name="Dalin E."/>
            <person name="Tice H."/>
            <person name="Pitluck S."/>
            <person name="Chertkov O."/>
            <person name="Brettin T."/>
            <person name="Bruce D."/>
            <person name="Han C."/>
            <person name="Schmutz J."/>
            <person name="Larimer F."/>
            <person name="Land M.L."/>
            <person name="Hauser L."/>
            <person name="Kyrpides N."/>
            <person name="Mikhailova N."/>
            <person name="Ye Q."/>
            <person name="Zhou J."/>
            <person name="Richardson P."/>
            <person name="Fields M.W."/>
        </authorList>
    </citation>
    <scope>NUCLEOTIDE SEQUENCE [LARGE SCALE GENOMIC DNA]</scope>
    <source>
        <strain evidence="2">QYMF</strain>
    </source>
</reference>
<dbReference type="STRING" id="293826.Amet_2141"/>